<name>A0A368NFQ1_9GAMM</name>
<keyword evidence="3" id="KW-1185">Reference proteome</keyword>
<protein>
    <submittedName>
        <fullName evidence="2">Uncharacterized protein</fullName>
    </submittedName>
</protein>
<comment type="caution">
    <text evidence="2">The sequence shown here is derived from an EMBL/GenBank/DDBJ whole genome shotgun (WGS) entry which is preliminary data.</text>
</comment>
<feature type="chain" id="PRO_5016802449" evidence="1">
    <location>
        <begin position="20"/>
        <end position="108"/>
    </location>
</feature>
<proteinExistence type="predicted"/>
<dbReference type="AlphaFoldDB" id="A0A368NFQ1"/>
<organism evidence="2 3">
    <name type="scientific">Corallincola holothuriorum</name>
    <dbReference type="NCBI Taxonomy" id="2282215"/>
    <lineage>
        <taxon>Bacteria</taxon>
        <taxon>Pseudomonadati</taxon>
        <taxon>Pseudomonadota</taxon>
        <taxon>Gammaproteobacteria</taxon>
        <taxon>Alteromonadales</taxon>
        <taxon>Psychromonadaceae</taxon>
        <taxon>Corallincola</taxon>
    </lineage>
</organism>
<dbReference type="Proteomes" id="UP000252558">
    <property type="component" value="Unassembled WGS sequence"/>
</dbReference>
<reference evidence="2 3" key="1">
    <citation type="submission" date="2018-07" db="EMBL/GenBank/DDBJ databases">
        <title>Corallincola holothuriorum sp. nov., a new facultative anaerobe isolated from sea cucumber Apostichopus japonicus.</title>
        <authorList>
            <person name="Xia H."/>
        </authorList>
    </citation>
    <scope>NUCLEOTIDE SEQUENCE [LARGE SCALE GENOMIC DNA]</scope>
    <source>
        <strain evidence="2 3">C4</strain>
    </source>
</reference>
<gene>
    <name evidence="2" type="ORF">DU002_10710</name>
</gene>
<feature type="signal peptide" evidence="1">
    <location>
        <begin position="1"/>
        <end position="19"/>
    </location>
</feature>
<sequence>MLKKAGLVVLAMLSTHAWAEIPDGVSPMEQECYQQLEGFIVLNNAPEQGEVDGVPQVGMSNEELQVIIDQEGYCTAWQALVESFIRQHGEVLDSVERTTGMPTPGKSH</sequence>
<dbReference type="OrthoDB" id="9988924at2"/>
<evidence type="ECO:0000313" key="2">
    <source>
        <dbReference type="EMBL" id="RCU49392.1"/>
    </source>
</evidence>
<keyword evidence="1" id="KW-0732">Signal</keyword>
<dbReference type="EMBL" id="QPID01000006">
    <property type="protein sequence ID" value="RCU49392.1"/>
    <property type="molecule type" value="Genomic_DNA"/>
</dbReference>
<evidence type="ECO:0000256" key="1">
    <source>
        <dbReference type="SAM" id="SignalP"/>
    </source>
</evidence>
<evidence type="ECO:0000313" key="3">
    <source>
        <dbReference type="Proteomes" id="UP000252558"/>
    </source>
</evidence>
<dbReference type="RefSeq" id="WP_114338388.1">
    <property type="nucleotide sequence ID" value="NZ_QPID01000006.1"/>
</dbReference>
<accession>A0A368NFQ1</accession>